<feature type="transmembrane region" description="Helical" evidence="8">
    <location>
        <begin position="169"/>
        <end position="196"/>
    </location>
</feature>
<accession>A0A518B9K1</accession>
<feature type="transmembrane region" description="Helical" evidence="8">
    <location>
        <begin position="471"/>
        <end position="491"/>
    </location>
</feature>
<dbReference type="EMBL" id="CP036279">
    <property type="protein sequence ID" value="QDU63668.1"/>
    <property type="molecule type" value="Genomic_DNA"/>
</dbReference>
<keyword evidence="4" id="KW-0808">Transferase</keyword>
<dbReference type="InterPro" id="IPR038731">
    <property type="entry name" value="RgtA/B/C-like"/>
</dbReference>
<feature type="transmembrane region" description="Helical" evidence="8">
    <location>
        <begin position="56"/>
        <end position="74"/>
    </location>
</feature>
<organism evidence="10 11">
    <name type="scientific">Kolteria novifilia</name>
    <dbReference type="NCBI Taxonomy" id="2527975"/>
    <lineage>
        <taxon>Bacteria</taxon>
        <taxon>Pseudomonadati</taxon>
        <taxon>Planctomycetota</taxon>
        <taxon>Planctomycetia</taxon>
        <taxon>Kolteriales</taxon>
        <taxon>Kolteriaceae</taxon>
        <taxon>Kolteria</taxon>
    </lineage>
</organism>
<keyword evidence="11" id="KW-1185">Reference proteome</keyword>
<protein>
    <recommendedName>
        <fullName evidence="9">Glycosyltransferase RgtA/B/C/D-like domain-containing protein</fullName>
    </recommendedName>
</protein>
<keyword evidence="6 8" id="KW-1133">Transmembrane helix</keyword>
<feature type="transmembrane region" description="Helical" evidence="8">
    <location>
        <begin position="208"/>
        <end position="227"/>
    </location>
</feature>
<evidence type="ECO:0000256" key="8">
    <source>
        <dbReference type="SAM" id="Phobius"/>
    </source>
</evidence>
<evidence type="ECO:0000256" key="7">
    <source>
        <dbReference type="ARBA" id="ARBA00023136"/>
    </source>
</evidence>
<evidence type="ECO:0000259" key="9">
    <source>
        <dbReference type="Pfam" id="PF13231"/>
    </source>
</evidence>
<evidence type="ECO:0000256" key="2">
    <source>
        <dbReference type="ARBA" id="ARBA00022475"/>
    </source>
</evidence>
<gene>
    <name evidence="10" type="ORF">Pan216_45490</name>
</gene>
<evidence type="ECO:0000256" key="5">
    <source>
        <dbReference type="ARBA" id="ARBA00022692"/>
    </source>
</evidence>
<dbReference type="GO" id="GO:0016763">
    <property type="term" value="F:pentosyltransferase activity"/>
    <property type="evidence" value="ECO:0007669"/>
    <property type="project" value="TreeGrafter"/>
</dbReference>
<feature type="transmembrane region" description="Helical" evidence="8">
    <location>
        <begin position="297"/>
        <end position="319"/>
    </location>
</feature>
<proteinExistence type="predicted"/>
<feature type="transmembrane region" description="Helical" evidence="8">
    <location>
        <begin position="413"/>
        <end position="438"/>
    </location>
</feature>
<dbReference type="Pfam" id="PF13231">
    <property type="entry name" value="PMT_2"/>
    <property type="match status" value="1"/>
</dbReference>
<dbReference type="KEGG" id="knv:Pan216_45490"/>
<dbReference type="GO" id="GO:0005886">
    <property type="term" value="C:plasma membrane"/>
    <property type="evidence" value="ECO:0007669"/>
    <property type="project" value="UniProtKB-SubCell"/>
</dbReference>
<evidence type="ECO:0000256" key="1">
    <source>
        <dbReference type="ARBA" id="ARBA00004651"/>
    </source>
</evidence>
<feature type="transmembrane region" description="Helical" evidence="8">
    <location>
        <begin position="444"/>
        <end position="464"/>
    </location>
</feature>
<keyword evidence="5 8" id="KW-0812">Transmembrane</keyword>
<reference evidence="10 11" key="1">
    <citation type="submission" date="2019-02" db="EMBL/GenBank/DDBJ databases">
        <title>Deep-cultivation of Planctomycetes and their phenomic and genomic characterization uncovers novel biology.</title>
        <authorList>
            <person name="Wiegand S."/>
            <person name="Jogler M."/>
            <person name="Boedeker C."/>
            <person name="Pinto D."/>
            <person name="Vollmers J."/>
            <person name="Rivas-Marin E."/>
            <person name="Kohn T."/>
            <person name="Peeters S.H."/>
            <person name="Heuer A."/>
            <person name="Rast P."/>
            <person name="Oberbeckmann S."/>
            <person name="Bunk B."/>
            <person name="Jeske O."/>
            <person name="Meyerdierks A."/>
            <person name="Storesund J.E."/>
            <person name="Kallscheuer N."/>
            <person name="Luecker S."/>
            <person name="Lage O.M."/>
            <person name="Pohl T."/>
            <person name="Merkel B.J."/>
            <person name="Hornburger P."/>
            <person name="Mueller R.-W."/>
            <person name="Bruemmer F."/>
            <person name="Labrenz M."/>
            <person name="Spormann A.M."/>
            <person name="Op den Camp H."/>
            <person name="Overmann J."/>
            <person name="Amann R."/>
            <person name="Jetten M.S.M."/>
            <person name="Mascher T."/>
            <person name="Medema M.H."/>
            <person name="Devos D.P."/>
            <person name="Kaster A.-K."/>
            <person name="Ovreas L."/>
            <person name="Rohde M."/>
            <person name="Galperin M.Y."/>
            <person name="Jogler C."/>
        </authorList>
    </citation>
    <scope>NUCLEOTIDE SEQUENCE [LARGE SCALE GENOMIC DNA]</scope>
    <source>
        <strain evidence="10 11">Pan216</strain>
    </source>
</reference>
<evidence type="ECO:0000256" key="6">
    <source>
        <dbReference type="ARBA" id="ARBA00022989"/>
    </source>
</evidence>
<feature type="domain" description="Glycosyltransferase RgtA/B/C/D-like" evidence="9">
    <location>
        <begin position="189"/>
        <end position="309"/>
    </location>
</feature>
<evidence type="ECO:0000313" key="10">
    <source>
        <dbReference type="EMBL" id="QDU63668.1"/>
    </source>
</evidence>
<dbReference type="GO" id="GO:0009103">
    <property type="term" value="P:lipopolysaccharide biosynthetic process"/>
    <property type="evidence" value="ECO:0007669"/>
    <property type="project" value="UniProtKB-ARBA"/>
</dbReference>
<feature type="transmembrane region" description="Helical" evidence="8">
    <location>
        <begin position="86"/>
        <end position="109"/>
    </location>
</feature>
<sequence>MKNGPRMDNRTSCPLGWLPWLCLSVGLLVTLGIDGTRGLGEVLGEHPVLALTHFRGPQYLAWLLLLPIALLVRSKPRTFGSGANSTLGAVGCFFLCAAVGFGVSAWFGASDVDLPPLYHDEYSYLFQAETFLTGRIAWPPLEDGELFRQMHVLESPVRASRYFPGTGLWLAPFVAIGLPYLAAWCVAGLTAGFAALAGRCWTTGTGYLAGLLVALAPGTVVFGNSLLSTGPTTMWMTAFLWAFLRTYETRMWRWPVLASLFIGLAFLTRPMTAVGLGFPFALYAIVRVVRDRQREGVRFGLLVGTFAVSVLLMLSFNVATTGELSTTPYGLYTARHSPSHVYGFYNRERGQAHRGEETITSYDAWAENLTPARAVELDLERWAGLVVWSGGWMPFVTFGLVALLGLRRFDDRLLLVLLALVGLTAAYTPFAFAGILGWSYFAEALPFLLVALAVATIPIVAGSFERGRPLIGLWWLGLWAIALTGNLTSLLPQAFSPSSELLYPRYQAQQQAETERQLATRGPIVVVVQARPEDSLHTTYVHNLPRLDGPIVRMWMTDEAQVDRVTRERFPERAIYLYRPPTDDRPPQWQLRRAPLK</sequence>
<keyword evidence="3" id="KW-0328">Glycosyltransferase</keyword>
<evidence type="ECO:0000313" key="11">
    <source>
        <dbReference type="Proteomes" id="UP000317093"/>
    </source>
</evidence>
<comment type="subcellular location">
    <subcellularLocation>
        <location evidence="1">Cell membrane</location>
        <topology evidence="1">Multi-pass membrane protein</topology>
    </subcellularLocation>
</comment>
<dbReference type="AlphaFoldDB" id="A0A518B9K1"/>
<feature type="transmembrane region" description="Helical" evidence="8">
    <location>
        <begin position="385"/>
        <end position="406"/>
    </location>
</feature>
<dbReference type="PANTHER" id="PTHR33908">
    <property type="entry name" value="MANNOSYLTRANSFERASE YKCB-RELATED"/>
    <property type="match status" value="1"/>
</dbReference>
<feature type="transmembrane region" description="Helical" evidence="8">
    <location>
        <begin position="256"/>
        <end position="285"/>
    </location>
</feature>
<keyword evidence="7 8" id="KW-0472">Membrane</keyword>
<evidence type="ECO:0000256" key="4">
    <source>
        <dbReference type="ARBA" id="ARBA00022679"/>
    </source>
</evidence>
<dbReference type="Proteomes" id="UP000317093">
    <property type="component" value="Chromosome"/>
</dbReference>
<name>A0A518B9K1_9BACT</name>
<keyword evidence="2" id="KW-1003">Cell membrane</keyword>
<dbReference type="PANTHER" id="PTHR33908:SF11">
    <property type="entry name" value="MEMBRANE PROTEIN"/>
    <property type="match status" value="1"/>
</dbReference>
<evidence type="ECO:0000256" key="3">
    <source>
        <dbReference type="ARBA" id="ARBA00022676"/>
    </source>
</evidence>
<dbReference type="InterPro" id="IPR050297">
    <property type="entry name" value="LipidA_mod_glycosyltrf_83"/>
</dbReference>